<gene>
    <name evidence="2" type="ORF">SS50377_15931</name>
    <name evidence="3" type="ORF">SS50377_24167</name>
</gene>
<dbReference type="EMBL" id="KI546122">
    <property type="protein sequence ID" value="EST44268.1"/>
    <property type="molecule type" value="Genomic_DNA"/>
</dbReference>
<evidence type="ECO:0000313" key="2">
    <source>
        <dbReference type="EMBL" id="EST44268.1"/>
    </source>
</evidence>
<dbReference type="VEuPathDB" id="GiardiaDB:SS50377_24167"/>
<name>V6LIW7_9EUKA</name>
<sequence length="422" mass="47418">MEIHFTAEEINLAQQQFQILTKNSLQLHLTPQQAKQFMLTVDLSMDTMKSVFTKFFKAQAQFTILDFAKMLRLLAAQQNFPILNLTEEQISVQVFSLQTFPLVRLKTMSTIPSASLMNLQTQQTDNQFWDQSNPLPPKQHNLATSKSSPTSILLPIQENQLGEQELESASKQQMAINYLLQELQDNDPGLSFIVSRQQATNLKKQLTELAKSTQQGFESLHSQLVTPPSVNFDQIQNLTKASCGQISDQILSVTDKITAYVKSIQGLTGSIEFEELRKLSQSVQVAKTAITAAVENEAQLAKLEGVYTQIKQGNQFLAEFLAENEEKLDEIHGHSEVLKKRNGKLAVEQQDLRVRLQGLVAANFDFGLEIGYNLAVSDIVRAMSEKPLHSDEFWGDVVDKSESGTHKMEGLELLSENCEDRQ</sequence>
<protein>
    <submittedName>
        <fullName evidence="2">Uncharacterized protein</fullName>
    </submittedName>
</protein>
<dbReference type="Proteomes" id="UP000018208">
    <property type="component" value="Unassembled WGS sequence"/>
</dbReference>
<evidence type="ECO:0000256" key="1">
    <source>
        <dbReference type="SAM" id="MobiDB-lite"/>
    </source>
</evidence>
<organism evidence="2">
    <name type="scientific">Spironucleus salmonicida</name>
    <dbReference type="NCBI Taxonomy" id="348837"/>
    <lineage>
        <taxon>Eukaryota</taxon>
        <taxon>Metamonada</taxon>
        <taxon>Diplomonadida</taxon>
        <taxon>Hexamitidae</taxon>
        <taxon>Hexamitinae</taxon>
        <taxon>Spironucleus</taxon>
    </lineage>
</organism>
<evidence type="ECO:0000313" key="4">
    <source>
        <dbReference type="Proteomes" id="UP000018208"/>
    </source>
</evidence>
<accession>V6LIW7</accession>
<reference evidence="3" key="2">
    <citation type="submission" date="2020-12" db="EMBL/GenBank/DDBJ databases">
        <title>New Spironucleus salmonicida genome in near-complete chromosomes.</title>
        <authorList>
            <person name="Xu F."/>
            <person name="Kurt Z."/>
            <person name="Jimenez-Gonzalez A."/>
            <person name="Astvaldsson A."/>
            <person name="Andersson J.O."/>
            <person name="Svard S.G."/>
        </authorList>
    </citation>
    <scope>NUCLEOTIDE SEQUENCE</scope>
    <source>
        <strain evidence="3">ATCC 50377</strain>
    </source>
</reference>
<feature type="region of interest" description="Disordered" evidence="1">
    <location>
        <begin position="127"/>
        <end position="148"/>
    </location>
</feature>
<evidence type="ECO:0000313" key="3">
    <source>
        <dbReference type="EMBL" id="KAH0574220.1"/>
    </source>
</evidence>
<dbReference type="AlphaFoldDB" id="V6LIW7"/>
<proteinExistence type="predicted"/>
<dbReference type="EMBL" id="AUWU02000004">
    <property type="protein sequence ID" value="KAH0574220.1"/>
    <property type="molecule type" value="Genomic_DNA"/>
</dbReference>
<reference evidence="2 3" key="1">
    <citation type="journal article" date="2014" name="PLoS Genet.">
        <title>The Genome of Spironucleus salmonicida Highlights a Fish Pathogen Adapted to Fluctuating Environments.</title>
        <authorList>
            <person name="Xu F."/>
            <person name="Jerlstrom-Hultqvist J."/>
            <person name="Einarsson E."/>
            <person name="Astvaldsson A."/>
            <person name="Svard S.G."/>
            <person name="Andersson J.O."/>
        </authorList>
    </citation>
    <scope>NUCLEOTIDE SEQUENCE</scope>
    <source>
        <strain evidence="3">ATCC 50377</strain>
    </source>
</reference>
<keyword evidence="4" id="KW-1185">Reference proteome</keyword>